<keyword evidence="9 12" id="KW-1133">Transmembrane helix</keyword>
<comment type="subcellular location">
    <subcellularLocation>
        <location evidence="1">Endoplasmic reticulum membrane</location>
        <topology evidence="1">Single-pass type II membrane protein</topology>
    </subcellularLocation>
</comment>
<name>A0A8H6SKQ5_9AGAR</name>
<evidence type="ECO:0000256" key="12">
    <source>
        <dbReference type="SAM" id="Phobius"/>
    </source>
</evidence>
<evidence type="ECO:0000256" key="9">
    <source>
        <dbReference type="ARBA" id="ARBA00022989"/>
    </source>
</evidence>
<accession>A0A8H6SKQ5</accession>
<dbReference type="EMBL" id="JACAZF010000006">
    <property type="protein sequence ID" value="KAF7301408.1"/>
    <property type="molecule type" value="Genomic_DNA"/>
</dbReference>
<evidence type="ECO:0000256" key="10">
    <source>
        <dbReference type="ARBA" id="ARBA00023136"/>
    </source>
</evidence>
<dbReference type="SUPFAM" id="SSF50978">
    <property type="entry name" value="WD40 repeat-like"/>
    <property type="match status" value="1"/>
</dbReference>
<proteinExistence type="predicted"/>
<reference evidence="13" key="1">
    <citation type="submission" date="2020-05" db="EMBL/GenBank/DDBJ databases">
        <title>Mycena genomes resolve the evolution of fungal bioluminescence.</title>
        <authorList>
            <person name="Tsai I.J."/>
        </authorList>
    </citation>
    <scope>NUCLEOTIDE SEQUENCE</scope>
    <source>
        <strain evidence="13">171206Taipei</strain>
    </source>
</reference>
<keyword evidence="3 11" id="KW-0853">WD repeat</keyword>
<feature type="transmembrane region" description="Helical" evidence="12">
    <location>
        <begin position="373"/>
        <end position="392"/>
    </location>
</feature>
<keyword evidence="4 12" id="KW-0812">Transmembrane</keyword>
<dbReference type="PROSITE" id="PS50294">
    <property type="entry name" value="WD_REPEATS_REGION"/>
    <property type="match status" value="1"/>
</dbReference>
<dbReference type="Gene3D" id="2.130.10.10">
    <property type="entry name" value="YVTN repeat-like/Quinoprotein amine dehydrogenase"/>
    <property type="match status" value="1"/>
</dbReference>
<dbReference type="GO" id="GO:0003400">
    <property type="term" value="P:regulation of COPII vesicle coating"/>
    <property type="evidence" value="ECO:0007669"/>
    <property type="project" value="TreeGrafter"/>
</dbReference>
<dbReference type="GO" id="GO:0005789">
    <property type="term" value="C:endoplasmic reticulum membrane"/>
    <property type="evidence" value="ECO:0007669"/>
    <property type="project" value="UniProtKB-SubCell"/>
</dbReference>
<dbReference type="InterPro" id="IPR001680">
    <property type="entry name" value="WD40_rpt"/>
</dbReference>
<keyword evidence="5" id="KW-0677">Repeat</keyword>
<keyword evidence="8" id="KW-0653">Protein transport</keyword>
<keyword evidence="2" id="KW-0813">Transport</keyword>
<evidence type="ECO:0000256" key="2">
    <source>
        <dbReference type="ARBA" id="ARBA00022448"/>
    </source>
</evidence>
<dbReference type="InterPro" id="IPR015943">
    <property type="entry name" value="WD40/YVTN_repeat-like_dom_sf"/>
</dbReference>
<dbReference type="InterPro" id="IPR045260">
    <property type="entry name" value="Sec12-like"/>
</dbReference>
<evidence type="ECO:0000313" key="14">
    <source>
        <dbReference type="Proteomes" id="UP000636479"/>
    </source>
</evidence>
<keyword evidence="7" id="KW-0931">ER-Golgi transport</keyword>
<keyword evidence="10 12" id="KW-0472">Membrane</keyword>
<dbReference type="PANTHER" id="PTHR23284:SF0">
    <property type="entry name" value="PROLACTIN REGULATORY ELEMENT-BINDING PROTEIN"/>
    <property type="match status" value="1"/>
</dbReference>
<feature type="repeat" description="WD" evidence="11">
    <location>
        <begin position="331"/>
        <end position="364"/>
    </location>
</feature>
<dbReference type="PANTHER" id="PTHR23284">
    <property type="entry name" value="PROLACTIN REGULATORY ELEMENT BINDING PROTEIN"/>
    <property type="match status" value="1"/>
</dbReference>
<dbReference type="AlphaFoldDB" id="A0A8H6SKQ5"/>
<evidence type="ECO:0000256" key="3">
    <source>
        <dbReference type="ARBA" id="ARBA00022574"/>
    </source>
</evidence>
<dbReference type="Proteomes" id="UP000636479">
    <property type="component" value="Unassembled WGS sequence"/>
</dbReference>
<gene>
    <name evidence="13" type="ORF">MIND_00706100</name>
</gene>
<evidence type="ECO:0000256" key="1">
    <source>
        <dbReference type="ARBA" id="ARBA00004648"/>
    </source>
</evidence>
<dbReference type="PROSITE" id="PS50082">
    <property type="entry name" value="WD_REPEATS_2"/>
    <property type="match status" value="1"/>
</dbReference>
<evidence type="ECO:0000256" key="8">
    <source>
        <dbReference type="ARBA" id="ARBA00022927"/>
    </source>
</evidence>
<evidence type="ECO:0000256" key="4">
    <source>
        <dbReference type="ARBA" id="ARBA00022692"/>
    </source>
</evidence>
<dbReference type="GeneID" id="59346280"/>
<dbReference type="OrthoDB" id="2013972at2759"/>
<organism evidence="13 14">
    <name type="scientific">Mycena indigotica</name>
    <dbReference type="NCBI Taxonomy" id="2126181"/>
    <lineage>
        <taxon>Eukaryota</taxon>
        <taxon>Fungi</taxon>
        <taxon>Dikarya</taxon>
        <taxon>Basidiomycota</taxon>
        <taxon>Agaricomycotina</taxon>
        <taxon>Agaricomycetes</taxon>
        <taxon>Agaricomycetidae</taxon>
        <taxon>Agaricales</taxon>
        <taxon>Marasmiineae</taxon>
        <taxon>Mycenaceae</taxon>
        <taxon>Mycena</taxon>
    </lineage>
</organism>
<dbReference type="GO" id="GO:0005085">
    <property type="term" value="F:guanyl-nucleotide exchange factor activity"/>
    <property type="evidence" value="ECO:0007669"/>
    <property type="project" value="InterPro"/>
</dbReference>
<dbReference type="GO" id="GO:0006888">
    <property type="term" value="P:endoplasmic reticulum to Golgi vesicle-mediated transport"/>
    <property type="evidence" value="ECO:0007669"/>
    <property type="project" value="TreeGrafter"/>
</dbReference>
<evidence type="ECO:0000256" key="6">
    <source>
        <dbReference type="ARBA" id="ARBA00022824"/>
    </source>
</evidence>
<keyword evidence="6" id="KW-0256">Endoplasmic reticulum</keyword>
<sequence>MRPQHTPHSLDTFPIYSSGFLSPTHFVLGGGGGSSRTGILNKLRVYSVADDRSITLVNELELERGEDAPMSIATSPETGTLACGVNSAPEQLAKGENQNCRAYAFKEEKLALLGTHGTLTSGDLDDYQRVTVLSPDGKMLAIGGTTSLQVVSYPSLTPLAPAIKSEAEIYDTAFSQNTLVVTTTRNLLVYALPSVDGTGSPSKTKKKGKQKAGGPVELELLQTIEAPEAISKVSASDFRAARFHPENSQILYSISNTIPGRSRNRKPAPRQAYICTWNTSTWKTEKVKRLGDKSVTCFIASPNGKYLAFADSGCRIGLLDATSLAPLATILTAHEFPATTLAFNPTSTLLVSGSPDKVVRVINIPSSVGKSSWTIVLIILLTLLIVLLAIAAQQLL</sequence>
<evidence type="ECO:0000256" key="11">
    <source>
        <dbReference type="PROSITE-ProRule" id="PRU00221"/>
    </source>
</evidence>
<evidence type="ECO:0000256" key="7">
    <source>
        <dbReference type="ARBA" id="ARBA00022892"/>
    </source>
</evidence>
<protein>
    <submittedName>
        <fullName evidence="13">WD-REPEATS-REGION domain-containing protein</fullName>
    </submittedName>
</protein>
<evidence type="ECO:0000313" key="13">
    <source>
        <dbReference type="EMBL" id="KAF7301408.1"/>
    </source>
</evidence>
<dbReference type="SMART" id="SM00320">
    <property type="entry name" value="WD40"/>
    <property type="match status" value="2"/>
</dbReference>
<dbReference type="Pfam" id="PF00400">
    <property type="entry name" value="WD40"/>
    <property type="match status" value="1"/>
</dbReference>
<comment type="caution">
    <text evidence="13">The sequence shown here is derived from an EMBL/GenBank/DDBJ whole genome shotgun (WGS) entry which is preliminary data.</text>
</comment>
<dbReference type="RefSeq" id="XP_037219408.1">
    <property type="nucleotide sequence ID" value="XM_037363764.1"/>
</dbReference>
<dbReference type="GO" id="GO:0015031">
    <property type="term" value="P:protein transport"/>
    <property type="evidence" value="ECO:0007669"/>
    <property type="project" value="UniProtKB-KW"/>
</dbReference>
<keyword evidence="14" id="KW-1185">Reference proteome</keyword>
<evidence type="ECO:0000256" key="5">
    <source>
        <dbReference type="ARBA" id="ARBA00022737"/>
    </source>
</evidence>
<dbReference type="InterPro" id="IPR036322">
    <property type="entry name" value="WD40_repeat_dom_sf"/>
</dbReference>